<dbReference type="InterPro" id="IPR058245">
    <property type="entry name" value="NreC/VraR/RcsB-like_REC"/>
</dbReference>
<dbReference type="Pfam" id="PF00196">
    <property type="entry name" value="GerE"/>
    <property type="match status" value="1"/>
</dbReference>
<feature type="domain" description="HTH luxR-type" evidence="4">
    <location>
        <begin position="159"/>
        <end position="221"/>
    </location>
</feature>
<evidence type="ECO:0000259" key="4">
    <source>
        <dbReference type="PROSITE" id="PS50043"/>
    </source>
</evidence>
<dbReference type="AlphaFoldDB" id="A0A318H2A2"/>
<dbReference type="GO" id="GO:0003677">
    <property type="term" value="F:DNA binding"/>
    <property type="evidence" value="ECO:0007669"/>
    <property type="project" value="UniProtKB-KW"/>
</dbReference>
<dbReference type="PROSITE" id="PS50110">
    <property type="entry name" value="RESPONSE_REGULATORY"/>
    <property type="match status" value="1"/>
</dbReference>
<dbReference type="GO" id="GO:0000160">
    <property type="term" value="P:phosphorelay signal transduction system"/>
    <property type="evidence" value="ECO:0007669"/>
    <property type="project" value="InterPro"/>
</dbReference>
<dbReference type="EMBL" id="QJJS01000004">
    <property type="protein sequence ID" value="PXW97469.1"/>
    <property type="molecule type" value="Genomic_DNA"/>
</dbReference>
<dbReference type="PROSITE" id="PS50043">
    <property type="entry name" value="HTH_LUXR_2"/>
    <property type="match status" value="1"/>
</dbReference>
<comment type="caution">
    <text evidence="6">The sequence shown here is derived from an EMBL/GenBank/DDBJ whole genome shotgun (WGS) entry which is preliminary data.</text>
</comment>
<dbReference type="InterPro" id="IPR000792">
    <property type="entry name" value="Tscrpt_reg_LuxR_C"/>
</dbReference>
<dbReference type="Proteomes" id="UP000247811">
    <property type="component" value="Unassembled WGS sequence"/>
</dbReference>
<keyword evidence="7" id="KW-1185">Reference proteome</keyword>
<dbReference type="InterPro" id="IPR039420">
    <property type="entry name" value="WalR-like"/>
</dbReference>
<reference evidence="6 7" key="1">
    <citation type="submission" date="2018-05" db="EMBL/GenBank/DDBJ databases">
        <title>Genomic Encyclopedia of Type Strains, Phase IV (KMG-IV): sequencing the most valuable type-strain genomes for metagenomic binning, comparative biology and taxonomic classification.</title>
        <authorList>
            <person name="Goeker M."/>
        </authorList>
    </citation>
    <scope>NUCLEOTIDE SEQUENCE [LARGE SCALE GENOMIC DNA]</scope>
    <source>
        <strain evidence="6 7">DSM 566</strain>
    </source>
</reference>
<organism evidence="6 7">
    <name type="scientific">Sphaerotilus hippei</name>
    <dbReference type="NCBI Taxonomy" id="744406"/>
    <lineage>
        <taxon>Bacteria</taxon>
        <taxon>Pseudomonadati</taxon>
        <taxon>Pseudomonadota</taxon>
        <taxon>Betaproteobacteria</taxon>
        <taxon>Burkholderiales</taxon>
        <taxon>Sphaerotilaceae</taxon>
        <taxon>Sphaerotilus</taxon>
    </lineage>
</organism>
<keyword evidence="2" id="KW-0238">DNA-binding</keyword>
<accession>A0A318H2A2</accession>
<dbReference type="PANTHER" id="PTHR43214:SF44">
    <property type="entry name" value="TWO-COMPONENT RESPONSE REGULATOR"/>
    <property type="match status" value="1"/>
</dbReference>
<dbReference type="Gene3D" id="3.40.50.2300">
    <property type="match status" value="1"/>
</dbReference>
<dbReference type="PANTHER" id="PTHR43214">
    <property type="entry name" value="TWO-COMPONENT RESPONSE REGULATOR"/>
    <property type="match status" value="1"/>
</dbReference>
<dbReference type="InterPro" id="IPR001789">
    <property type="entry name" value="Sig_transdc_resp-reg_receiver"/>
</dbReference>
<dbReference type="CDD" id="cd17535">
    <property type="entry name" value="REC_NarL-like"/>
    <property type="match status" value="1"/>
</dbReference>
<dbReference type="SMART" id="SM00448">
    <property type="entry name" value="REC"/>
    <property type="match status" value="1"/>
</dbReference>
<dbReference type="InterPro" id="IPR036388">
    <property type="entry name" value="WH-like_DNA-bd_sf"/>
</dbReference>
<feature type="modified residue" description="4-aspartylphosphate" evidence="3">
    <location>
        <position position="61"/>
    </location>
</feature>
<evidence type="ECO:0000256" key="2">
    <source>
        <dbReference type="ARBA" id="ARBA00023125"/>
    </source>
</evidence>
<dbReference type="SUPFAM" id="SSF52172">
    <property type="entry name" value="CheY-like"/>
    <property type="match status" value="1"/>
</dbReference>
<protein>
    <submittedName>
        <fullName evidence="6">LuxR family two component transcriptional regulator</fullName>
    </submittedName>
</protein>
<evidence type="ECO:0000256" key="3">
    <source>
        <dbReference type="PROSITE-ProRule" id="PRU00169"/>
    </source>
</evidence>
<feature type="domain" description="Response regulatory" evidence="5">
    <location>
        <begin position="9"/>
        <end position="126"/>
    </location>
</feature>
<gene>
    <name evidence="6" type="ORF">C7444_10470</name>
</gene>
<keyword evidence="1 3" id="KW-0597">Phosphoprotein</keyword>
<dbReference type="SMART" id="SM00421">
    <property type="entry name" value="HTH_LUXR"/>
    <property type="match status" value="1"/>
</dbReference>
<dbReference type="Gene3D" id="1.10.10.10">
    <property type="entry name" value="Winged helix-like DNA-binding domain superfamily/Winged helix DNA-binding domain"/>
    <property type="match status" value="1"/>
</dbReference>
<evidence type="ECO:0000259" key="5">
    <source>
        <dbReference type="PROSITE" id="PS50110"/>
    </source>
</evidence>
<evidence type="ECO:0000313" key="6">
    <source>
        <dbReference type="EMBL" id="PXW97469.1"/>
    </source>
</evidence>
<dbReference type="PRINTS" id="PR00038">
    <property type="entry name" value="HTHLUXR"/>
</dbReference>
<evidence type="ECO:0000313" key="7">
    <source>
        <dbReference type="Proteomes" id="UP000247811"/>
    </source>
</evidence>
<name>A0A318H2A2_9BURK</name>
<sequence length="221" mass="24239">MPRAALRPNVLLVEDDLHFAQWASGVLRSAGDLRVHVTHGLNEGLQAWQLHRADWQLAVVDLHLGTLRGVDLIQQIAQDRADLPILVITSVESPAEALEAIRAGAQGYILKSTIDHELLNVVRQVMAGGSPITPSIARQLLTEFRGHGQAVAPSASAVPGAMMEKLSQREVEVLRLLARGYTDKEVAAQLEIAPTTVDTHVRKIYRKLSINSRVELRRLLG</sequence>
<proteinExistence type="predicted"/>
<dbReference type="GO" id="GO:0006355">
    <property type="term" value="P:regulation of DNA-templated transcription"/>
    <property type="evidence" value="ECO:0007669"/>
    <property type="project" value="InterPro"/>
</dbReference>
<dbReference type="OrthoDB" id="3623000at2"/>
<dbReference type="InterPro" id="IPR011006">
    <property type="entry name" value="CheY-like_superfamily"/>
</dbReference>
<dbReference type="CDD" id="cd06170">
    <property type="entry name" value="LuxR_C_like"/>
    <property type="match status" value="1"/>
</dbReference>
<dbReference type="Pfam" id="PF00072">
    <property type="entry name" value="Response_reg"/>
    <property type="match status" value="1"/>
</dbReference>
<evidence type="ECO:0000256" key="1">
    <source>
        <dbReference type="ARBA" id="ARBA00022553"/>
    </source>
</evidence>